<keyword evidence="3" id="KW-1185">Reference proteome</keyword>
<evidence type="ECO:0000259" key="1">
    <source>
        <dbReference type="Pfam" id="PF13649"/>
    </source>
</evidence>
<dbReference type="PANTHER" id="PTHR43591">
    <property type="entry name" value="METHYLTRANSFERASE"/>
    <property type="match status" value="1"/>
</dbReference>
<dbReference type="Pfam" id="PF13649">
    <property type="entry name" value="Methyltransf_25"/>
    <property type="match status" value="1"/>
</dbReference>
<dbReference type="GO" id="GO:0008168">
    <property type="term" value="F:methyltransferase activity"/>
    <property type="evidence" value="ECO:0007669"/>
    <property type="project" value="UniProtKB-KW"/>
</dbReference>
<sequence length="234" mass="27141">MFDLSSKYYDVIYSFKNYQQEANMIHEYLIKQENEPKLILDVACGTGQHAYYLKQHYSIDGIDLNPEFVSIAKAKNPEGQFYTADMSSFKLEKTYDVVMCLFSSIGYVKTLDNVVRTLEQFKEHLNEAGVILVEPWFTPEVWNAGRVDTLTAEQDGIKMCRMSYTEKHDRMSVLRFDYLFGSKAGIDYFSETHDLGLFSVDEMIRAFHDAKLEVEYDEQGISGRGMYIARRKPL</sequence>
<dbReference type="CDD" id="cd02440">
    <property type="entry name" value="AdoMet_MTases"/>
    <property type="match status" value="1"/>
</dbReference>
<keyword evidence="2" id="KW-0489">Methyltransferase</keyword>
<keyword evidence="2" id="KW-0808">Transferase</keyword>
<evidence type="ECO:0000313" key="2">
    <source>
        <dbReference type="EMBL" id="MFD1177982.1"/>
    </source>
</evidence>
<organism evidence="2 3">
    <name type="scientific">Paenibacillus puldeungensis</name>
    <dbReference type="NCBI Taxonomy" id="696536"/>
    <lineage>
        <taxon>Bacteria</taxon>
        <taxon>Bacillati</taxon>
        <taxon>Bacillota</taxon>
        <taxon>Bacilli</taxon>
        <taxon>Bacillales</taxon>
        <taxon>Paenibacillaceae</taxon>
        <taxon>Paenibacillus</taxon>
    </lineage>
</organism>
<protein>
    <submittedName>
        <fullName evidence="2">Class I SAM-dependent DNA methyltransferase</fullName>
    </submittedName>
</protein>
<name>A0ABW3RZM1_9BACL</name>
<dbReference type="Gene3D" id="3.40.50.150">
    <property type="entry name" value="Vaccinia Virus protein VP39"/>
    <property type="match status" value="1"/>
</dbReference>
<dbReference type="PANTHER" id="PTHR43591:SF110">
    <property type="entry name" value="RHODANESE DOMAIN-CONTAINING PROTEIN"/>
    <property type="match status" value="1"/>
</dbReference>
<dbReference type="InterPro" id="IPR041698">
    <property type="entry name" value="Methyltransf_25"/>
</dbReference>
<dbReference type="EMBL" id="JBHTLM010000013">
    <property type="protein sequence ID" value="MFD1177982.1"/>
    <property type="molecule type" value="Genomic_DNA"/>
</dbReference>
<evidence type="ECO:0000313" key="3">
    <source>
        <dbReference type="Proteomes" id="UP001597262"/>
    </source>
</evidence>
<comment type="caution">
    <text evidence="2">The sequence shown here is derived from an EMBL/GenBank/DDBJ whole genome shotgun (WGS) entry which is preliminary data.</text>
</comment>
<dbReference type="RefSeq" id="WP_379320430.1">
    <property type="nucleotide sequence ID" value="NZ_JBHTLM010000013.1"/>
</dbReference>
<feature type="domain" description="Methyltransferase" evidence="1">
    <location>
        <begin position="39"/>
        <end position="129"/>
    </location>
</feature>
<proteinExistence type="predicted"/>
<dbReference type="GO" id="GO:0032259">
    <property type="term" value="P:methylation"/>
    <property type="evidence" value="ECO:0007669"/>
    <property type="project" value="UniProtKB-KW"/>
</dbReference>
<gene>
    <name evidence="2" type="ORF">ACFQ3W_16965</name>
</gene>
<dbReference type="InterPro" id="IPR029063">
    <property type="entry name" value="SAM-dependent_MTases_sf"/>
</dbReference>
<dbReference type="Gene3D" id="2.20.130.10">
    <property type="entry name" value="CAC2371-like domains"/>
    <property type="match status" value="1"/>
</dbReference>
<dbReference type="SUPFAM" id="SSF53335">
    <property type="entry name" value="S-adenosyl-L-methionine-dependent methyltransferases"/>
    <property type="match status" value="1"/>
</dbReference>
<accession>A0ABW3RZM1</accession>
<dbReference type="Proteomes" id="UP001597262">
    <property type="component" value="Unassembled WGS sequence"/>
</dbReference>
<reference evidence="3" key="1">
    <citation type="journal article" date="2019" name="Int. J. Syst. Evol. Microbiol.">
        <title>The Global Catalogue of Microorganisms (GCM) 10K type strain sequencing project: providing services to taxonomists for standard genome sequencing and annotation.</title>
        <authorList>
            <consortium name="The Broad Institute Genomics Platform"/>
            <consortium name="The Broad Institute Genome Sequencing Center for Infectious Disease"/>
            <person name="Wu L."/>
            <person name="Ma J."/>
        </authorList>
    </citation>
    <scope>NUCLEOTIDE SEQUENCE [LARGE SCALE GENOMIC DNA]</scope>
    <source>
        <strain evidence="3">CCUG 59189</strain>
    </source>
</reference>